<evidence type="ECO:0000256" key="3">
    <source>
        <dbReference type="ARBA" id="ARBA00016093"/>
    </source>
</evidence>
<dbReference type="PANTHER" id="PTHR15938">
    <property type="entry name" value="TBP-1 INTERACTING PROTEIN"/>
    <property type="match status" value="1"/>
</dbReference>
<keyword evidence="7" id="KW-0469">Meiosis</keyword>
<comment type="subcellular location">
    <subcellularLocation>
        <location evidence="1">Nucleus</location>
    </subcellularLocation>
</comment>
<keyword evidence="5" id="KW-0233">DNA recombination</keyword>
<feature type="domain" description="Leucine zipper with capping helix" evidence="10">
    <location>
        <begin position="175"/>
        <end position="231"/>
    </location>
</feature>
<protein>
    <recommendedName>
        <fullName evidence="3">Homologous-pairing protein 2 homolog</fullName>
    </recommendedName>
</protein>
<dbReference type="Gene3D" id="1.10.10.10">
    <property type="entry name" value="Winged helix-like DNA-binding domain superfamily/Winged helix DNA-binding domain"/>
    <property type="match status" value="1"/>
</dbReference>
<evidence type="ECO:0000256" key="4">
    <source>
        <dbReference type="ARBA" id="ARBA00023054"/>
    </source>
</evidence>
<evidence type="ECO:0000256" key="2">
    <source>
        <dbReference type="ARBA" id="ARBA00007922"/>
    </source>
</evidence>
<keyword evidence="12" id="KW-1185">Reference proteome</keyword>
<evidence type="ECO:0000256" key="8">
    <source>
        <dbReference type="SAM" id="Coils"/>
    </source>
</evidence>
<keyword evidence="4 8" id="KW-0175">Coiled coil</keyword>
<dbReference type="Proteomes" id="UP001651158">
    <property type="component" value="Unassembled WGS sequence"/>
</dbReference>
<dbReference type="EMBL" id="JAKROA010000004">
    <property type="protein sequence ID" value="KAL5107617.1"/>
    <property type="molecule type" value="Genomic_DNA"/>
</dbReference>
<comment type="caution">
    <text evidence="11">The sequence shown here is derived from an EMBL/GenBank/DDBJ whole genome shotgun (WGS) entry which is preliminary data.</text>
</comment>
<evidence type="ECO:0000259" key="9">
    <source>
        <dbReference type="Pfam" id="PF07106"/>
    </source>
</evidence>
<name>A0ABR4QDI9_9CEST</name>
<organism evidence="11 12">
    <name type="scientific">Taenia crassiceps</name>
    <dbReference type="NCBI Taxonomy" id="6207"/>
    <lineage>
        <taxon>Eukaryota</taxon>
        <taxon>Metazoa</taxon>
        <taxon>Spiralia</taxon>
        <taxon>Lophotrochozoa</taxon>
        <taxon>Platyhelminthes</taxon>
        <taxon>Cestoda</taxon>
        <taxon>Eucestoda</taxon>
        <taxon>Cyclophyllidea</taxon>
        <taxon>Taeniidae</taxon>
        <taxon>Taenia</taxon>
    </lineage>
</organism>
<reference evidence="11 12" key="1">
    <citation type="journal article" date="2022" name="Front. Cell. Infect. Microbiol.">
        <title>The Genomes of Two Strains of Taenia crassiceps the Animal Model for the Study of Human Cysticercosis.</title>
        <authorList>
            <person name="Bobes R.J."/>
            <person name="Estrada K."/>
            <person name="Rios-Valencia D.G."/>
            <person name="Calderon-Gallegos A."/>
            <person name="de la Torre P."/>
            <person name="Carrero J.C."/>
            <person name="Sanchez-Flores A."/>
            <person name="Laclette J.P."/>
        </authorList>
    </citation>
    <scope>NUCLEOTIDE SEQUENCE [LARGE SCALE GENOMIC DNA]</scope>
    <source>
        <strain evidence="11">WFUcys</strain>
    </source>
</reference>
<dbReference type="InterPro" id="IPR040661">
    <property type="entry name" value="LZ3wCH"/>
</dbReference>
<dbReference type="InterPro" id="IPR010776">
    <property type="entry name" value="Hop2_WH_dom"/>
</dbReference>
<sequence>MSSGCPSASGGFTSRVAVAMSKNPKGMIVLSPIQFPVVDVLTYMTRENRPFSVNDIVAALQKTHGKTAISKAVDELVLEDSLIEKVYGKQRVFVVSQDKLPRPDGSELKAMDEEINSLTAKIKQLKDHIKLVESELKSVQSSLSLQEARNQNVIVEAKIEEMRKLIAEYESEVPVTPEEFAQVERGQRAAVTEWRKRKRMAMDIIDAVAEGYPKSRKELMEDVGIETDEDRGVCITDFTS</sequence>
<proteinExistence type="inferred from homology"/>
<feature type="domain" description="Homologous-pairing protein 2 winged helix" evidence="9">
    <location>
        <begin position="40"/>
        <end position="95"/>
    </location>
</feature>
<dbReference type="PANTHER" id="PTHR15938:SF0">
    <property type="entry name" value="HOMOLOGOUS-PAIRING PROTEIN 2 HOMOLOG"/>
    <property type="match status" value="1"/>
</dbReference>
<comment type="similarity">
    <text evidence="2">Belongs to the HOP2 family.</text>
</comment>
<evidence type="ECO:0000313" key="12">
    <source>
        <dbReference type="Proteomes" id="UP001651158"/>
    </source>
</evidence>
<feature type="coiled-coil region" evidence="8">
    <location>
        <begin position="108"/>
        <end position="172"/>
    </location>
</feature>
<evidence type="ECO:0000256" key="6">
    <source>
        <dbReference type="ARBA" id="ARBA00023242"/>
    </source>
</evidence>
<dbReference type="Pfam" id="PF07106">
    <property type="entry name" value="WHD_TBPIP"/>
    <property type="match status" value="1"/>
</dbReference>
<evidence type="ECO:0000259" key="10">
    <source>
        <dbReference type="Pfam" id="PF18517"/>
    </source>
</evidence>
<evidence type="ECO:0000256" key="7">
    <source>
        <dbReference type="ARBA" id="ARBA00023254"/>
    </source>
</evidence>
<evidence type="ECO:0000313" key="11">
    <source>
        <dbReference type="EMBL" id="KAL5107617.1"/>
    </source>
</evidence>
<dbReference type="Pfam" id="PF18517">
    <property type="entry name" value="LZ3wCH"/>
    <property type="match status" value="1"/>
</dbReference>
<keyword evidence="6" id="KW-0539">Nucleus</keyword>
<evidence type="ECO:0000256" key="1">
    <source>
        <dbReference type="ARBA" id="ARBA00004123"/>
    </source>
</evidence>
<gene>
    <name evidence="11" type="ORF">TcWFU_004150</name>
</gene>
<dbReference type="InterPro" id="IPR036388">
    <property type="entry name" value="WH-like_DNA-bd_sf"/>
</dbReference>
<evidence type="ECO:0000256" key="5">
    <source>
        <dbReference type="ARBA" id="ARBA00023172"/>
    </source>
</evidence>
<accession>A0ABR4QDI9</accession>